<proteinExistence type="predicted"/>
<gene>
    <name evidence="1" type="ORF">G3T38_04450</name>
</gene>
<protein>
    <submittedName>
        <fullName evidence="1">Uncharacterized protein</fullName>
    </submittedName>
</protein>
<dbReference type="AlphaFoldDB" id="A0A6P0HFN6"/>
<name>A0A6P0HFN6_9ACTN</name>
<dbReference type="Proteomes" id="UP000468687">
    <property type="component" value="Unassembled WGS sequence"/>
</dbReference>
<accession>A0A6P0HFN6</accession>
<reference evidence="1 2" key="1">
    <citation type="journal article" date="2014" name="Int. J. Syst. Evol. Microbiol.">
        <title>Nocardioides zeae sp. nov., isolated from the stem of Zea mays.</title>
        <authorList>
            <person name="Glaeser S.P."/>
            <person name="McInroy J.A."/>
            <person name="Busse H.J."/>
            <person name="Kampfer P."/>
        </authorList>
    </citation>
    <scope>NUCLEOTIDE SEQUENCE [LARGE SCALE GENOMIC DNA]</scope>
    <source>
        <strain evidence="1 2">JCM 30728</strain>
    </source>
</reference>
<evidence type="ECO:0000313" key="1">
    <source>
        <dbReference type="EMBL" id="NEN77522.1"/>
    </source>
</evidence>
<dbReference type="RefSeq" id="WP_163770870.1">
    <property type="nucleotide sequence ID" value="NZ_JAAGXA010000002.1"/>
</dbReference>
<organism evidence="1 2">
    <name type="scientific">Nocardioides zeae</name>
    <dbReference type="NCBI Taxonomy" id="1457234"/>
    <lineage>
        <taxon>Bacteria</taxon>
        <taxon>Bacillati</taxon>
        <taxon>Actinomycetota</taxon>
        <taxon>Actinomycetes</taxon>
        <taxon>Propionibacteriales</taxon>
        <taxon>Nocardioidaceae</taxon>
        <taxon>Nocardioides</taxon>
    </lineage>
</organism>
<dbReference type="EMBL" id="JAAGXA010000002">
    <property type="protein sequence ID" value="NEN77522.1"/>
    <property type="molecule type" value="Genomic_DNA"/>
</dbReference>
<keyword evidence="2" id="KW-1185">Reference proteome</keyword>
<comment type="caution">
    <text evidence="1">The sequence shown here is derived from an EMBL/GenBank/DDBJ whole genome shotgun (WGS) entry which is preliminary data.</text>
</comment>
<sequence length="210" mass="22535">MDPDSRARREALRLVRRGAAASVLGGLAWAGWEVARRAVPADAVRDRLGGLAARARGDASSSELHLDLGEPTWETRALDEDVQALTDAILSQTEDYGALALRAQLARSVTADAPHDPRQPIDFATFEVPDDVPLAVPADAEFPVRARFVGPDGEAYVVALRVDEGRLAYVRLAGIDGGAVDGVTPVRAWPAPDQVTFWIDTIKGPEPVLR</sequence>
<evidence type="ECO:0000313" key="2">
    <source>
        <dbReference type="Proteomes" id="UP000468687"/>
    </source>
</evidence>